<dbReference type="STRING" id="763407.A0A162ZQF0"/>
<feature type="domain" description="Palmitoyltransferase DHHC" evidence="11">
    <location>
        <begin position="80"/>
        <end position="141"/>
    </location>
</feature>
<keyword evidence="13" id="KW-1185">Reference proteome</keyword>
<evidence type="ECO:0000259" key="11">
    <source>
        <dbReference type="Pfam" id="PF01529"/>
    </source>
</evidence>
<organism evidence="12 13">
    <name type="scientific">Phycomyces blakesleeanus (strain ATCC 8743b / DSM 1359 / FGSC 10004 / NBRC 33097 / NRRL 1555)</name>
    <dbReference type="NCBI Taxonomy" id="763407"/>
    <lineage>
        <taxon>Eukaryota</taxon>
        <taxon>Fungi</taxon>
        <taxon>Fungi incertae sedis</taxon>
        <taxon>Mucoromycota</taxon>
        <taxon>Mucoromycotina</taxon>
        <taxon>Mucoromycetes</taxon>
        <taxon>Mucorales</taxon>
        <taxon>Phycomycetaceae</taxon>
        <taxon>Phycomyces</taxon>
    </lineage>
</organism>
<keyword evidence="7" id="KW-0449">Lipoprotein</keyword>
<dbReference type="GO" id="GO:0005794">
    <property type="term" value="C:Golgi apparatus"/>
    <property type="evidence" value="ECO:0007669"/>
    <property type="project" value="TreeGrafter"/>
</dbReference>
<evidence type="ECO:0000256" key="4">
    <source>
        <dbReference type="ARBA" id="ARBA00022989"/>
    </source>
</evidence>
<comment type="similarity">
    <text evidence="10">Belongs to the DHHC palmitoyltransferase family.</text>
</comment>
<dbReference type="InterPro" id="IPR001594">
    <property type="entry name" value="Palmitoyltrfase_DHHC"/>
</dbReference>
<gene>
    <name evidence="12" type="ORF">PHYBLDRAFT_5487</name>
</gene>
<dbReference type="EMBL" id="KV440995">
    <property type="protein sequence ID" value="OAD68371.1"/>
    <property type="molecule type" value="Genomic_DNA"/>
</dbReference>
<evidence type="ECO:0000256" key="6">
    <source>
        <dbReference type="ARBA" id="ARBA00023139"/>
    </source>
</evidence>
<evidence type="ECO:0000313" key="13">
    <source>
        <dbReference type="Proteomes" id="UP000077315"/>
    </source>
</evidence>
<dbReference type="VEuPathDB" id="FungiDB:PHYBLDRAFT_5487"/>
<dbReference type="AlphaFoldDB" id="A0A162ZQF0"/>
<reference evidence="13" key="1">
    <citation type="submission" date="2015-06" db="EMBL/GenBank/DDBJ databases">
        <title>Expansion of signal transduction pathways in fungi by whole-genome duplication.</title>
        <authorList>
            <consortium name="DOE Joint Genome Institute"/>
            <person name="Corrochano L.M."/>
            <person name="Kuo A."/>
            <person name="Marcet-Houben M."/>
            <person name="Polaino S."/>
            <person name="Salamov A."/>
            <person name="Villalobos J.M."/>
            <person name="Alvarez M.I."/>
            <person name="Avalos J."/>
            <person name="Benito E.P."/>
            <person name="Benoit I."/>
            <person name="Burger G."/>
            <person name="Camino L.P."/>
            <person name="Canovas D."/>
            <person name="Cerda-Olmedo E."/>
            <person name="Cheng J.-F."/>
            <person name="Dominguez A."/>
            <person name="Elias M."/>
            <person name="Eslava A.P."/>
            <person name="Glaser F."/>
            <person name="Grimwood J."/>
            <person name="Gutierrez G."/>
            <person name="Heitman J."/>
            <person name="Henrissat B."/>
            <person name="Iturriaga E.A."/>
            <person name="Lang B.F."/>
            <person name="Lavin J.L."/>
            <person name="Lee S."/>
            <person name="Li W."/>
            <person name="Lindquist E."/>
            <person name="Lopez-Garcia S."/>
            <person name="Luque E.M."/>
            <person name="Marcos A.T."/>
            <person name="Martin J."/>
            <person name="McCluskey K."/>
            <person name="Medina H.R."/>
            <person name="Miralles-Duran A."/>
            <person name="Miyazaki A."/>
            <person name="Munoz-Torres E."/>
            <person name="Oguiza J.A."/>
            <person name="Ohm R."/>
            <person name="Olmedo M."/>
            <person name="Orejas M."/>
            <person name="Ortiz-Castellanos L."/>
            <person name="Pisabarro A.G."/>
            <person name="Rodriguez-Romero J."/>
            <person name="Ruiz-Herrera J."/>
            <person name="Ruiz-Vazquez R."/>
            <person name="Sanz C."/>
            <person name="Schackwitz W."/>
            <person name="Schmutz J."/>
            <person name="Shahriari M."/>
            <person name="Shelest E."/>
            <person name="Silva-Franco F."/>
            <person name="Soanes D."/>
            <person name="Syed K."/>
            <person name="Tagua V.G."/>
            <person name="Talbot N.J."/>
            <person name="Thon M."/>
            <person name="De vries R.P."/>
            <person name="Wiebenga A."/>
            <person name="Yadav J.S."/>
            <person name="Braun E.L."/>
            <person name="Baker S."/>
            <person name="Garre V."/>
            <person name="Horwitz B."/>
            <person name="Torres-Martinez S."/>
            <person name="Idnurm A."/>
            <person name="Herrera-Estrella A."/>
            <person name="Gabaldon T."/>
            <person name="Grigoriev I.V."/>
        </authorList>
    </citation>
    <scope>NUCLEOTIDE SEQUENCE [LARGE SCALE GENOMIC DNA]</scope>
    <source>
        <strain evidence="13">NRRL 1555(-)</strain>
    </source>
</reference>
<proteinExistence type="inferred from homology"/>
<comment type="domain">
    <text evidence="10">The DHHC domain is required for palmitoyltransferase activity.</text>
</comment>
<comment type="subcellular location">
    <subcellularLocation>
        <location evidence="1">Membrane</location>
        <topology evidence="1">Multi-pass membrane protein</topology>
    </subcellularLocation>
</comment>
<evidence type="ECO:0000256" key="10">
    <source>
        <dbReference type="RuleBase" id="RU079119"/>
    </source>
</evidence>
<keyword evidence="2 10" id="KW-0808">Transferase</keyword>
<protein>
    <recommendedName>
        <fullName evidence="10">Palmitoyltransferase</fullName>
        <ecNumber evidence="10">2.3.1.225</ecNumber>
    </recommendedName>
</protein>
<keyword evidence="6" id="KW-0564">Palmitate</keyword>
<sequence length="142" mass="16617">LLQIFFMFLTVSSFALFYYFAVPHVPGPYLGRIHQFLIPAHIGVLYYSYYMACTADPGIITANNHQSYMDHYKYDNLLYEPKECTTCKRLKPARSKHCSMCHACVGRSDHHCAWINRCVGVNNHRYFFFFLYSLIQLCVYGT</sequence>
<evidence type="ECO:0000256" key="2">
    <source>
        <dbReference type="ARBA" id="ARBA00022679"/>
    </source>
</evidence>
<dbReference type="PROSITE" id="PS50216">
    <property type="entry name" value="DHHC"/>
    <property type="match status" value="1"/>
</dbReference>
<dbReference type="Proteomes" id="UP000077315">
    <property type="component" value="Unassembled WGS sequence"/>
</dbReference>
<dbReference type="OrthoDB" id="9909019at2759"/>
<dbReference type="InterPro" id="IPR039859">
    <property type="entry name" value="PFA4/ZDH16/20/ERF2-like"/>
</dbReference>
<dbReference type="PANTHER" id="PTHR22883:SF488">
    <property type="entry name" value="PALMITOYLTRANSFERASE"/>
    <property type="match status" value="1"/>
</dbReference>
<comment type="caution">
    <text evidence="10">Lacks conserved residue(s) required for the propagation of feature annotation.</text>
</comment>
<keyword evidence="8 10" id="KW-0012">Acyltransferase</keyword>
<accession>A0A162ZQF0</accession>
<evidence type="ECO:0000256" key="5">
    <source>
        <dbReference type="ARBA" id="ARBA00023136"/>
    </source>
</evidence>
<dbReference type="GO" id="GO:0019706">
    <property type="term" value="F:protein-cysteine S-palmitoyltransferase activity"/>
    <property type="evidence" value="ECO:0007669"/>
    <property type="project" value="UniProtKB-EC"/>
</dbReference>
<evidence type="ECO:0000256" key="1">
    <source>
        <dbReference type="ARBA" id="ARBA00004141"/>
    </source>
</evidence>
<dbReference type="PANTHER" id="PTHR22883">
    <property type="entry name" value="ZINC FINGER DHHC DOMAIN CONTAINING PROTEIN"/>
    <property type="match status" value="1"/>
</dbReference>
<dbReference type="InParanoid" id="A0A162ZQF0"/>
<feature type="non-terminal residue" evidence="12">
    <location>
        <position position="1"/>
    </location>
</feature>
<feature type="transmembrane region" description="Helical" evidence="10">
    <location>
        <begin position="6"/>
        <end position="22"/>
    </location>
</feature>
<evidence type="ECO:0000313" key="12">
    <source>
        <dbReference type="EMBL" id="OAD68371.1"/>
    </source>
</evidence>
<dbReference type="GO" id="GO:0005783">
    <property type="term" value="C:endoplasmic reticulum"/>
    <property type="evidence" value="ECO:0007669"/>
    <property type="project" value="TreeGrafter"/>
</dbReference>
<name>A0A162ZQF0_PHYB8</name>
<evidence type="ECO:0000256" key="9">
    <source>
        <dbReference type="ARBA" id="ARBA00048048"/>
    </source>
</evidence>
<dbReference type="Pfam" id="PF01529">
    <property type="entry name" value="DHHC"/>
    <property type="match status" value="1"/>
</dbReference>
<evidence type="ECO:0000256" key="8">
    <source>
        <dbReference type="ARBA" id="ARBA00023315"/>
    </source>
</evidence>
<keyword evidence="4 10" id="KW-1133">Transmembrane helix</keyword>
<dbReference type="RefSeq" id="XP_018286411.1">
    <property type="nucleotide sequence ID" value="XM_018440194.1"/>
</dbReference>
<comment type="catalytic activity">
    <reaction evidence="9 10">
        <text>L-cysteinyl-[protein] + hexadecanoyl-CoA = S-hexadecanoyl-L-cysteinyl-[protein] + CoA</text>
        <dbReference type="Rhea" id="RHEA:36683"/>
        <dbReference type="Rhea" id="RHEA-COMP:10131"/>
        <dbReference type="Rhea" id="RHEA-COMP:11032"/>
        <dbReference type="ChEBI" id="CHEBI:29950"/>
        <dbReference type="ChEBI" id="CHEBI:57287"/>
        <dbReference type="ChEBI" id="CHEBI:57379"/>
        <dbReference type="ChEBI" id="CHEBI:74151"/>
        <dbReference type="EC" id="2.3.1.225"/>
    </reaction>
</comment>
<evidence type="ECO:0000256" key="7">
    <source>
        <dbReference type="ARBA" id="ARBA00023288"/>
    </source>
</evidence>
<keyword evidence="5 10" id="KW-0472">Membrane</keyword>
<dbReference type="EC" id="2.3.1.225" evidence="10"/>
<dbReference type="GO" id="GO:0006612">
    <property type="term" value="P:protein targeting to membrane"/>
    <property type="evidence" value="ECO:0007669"/>
    <property type="project" value="TreeGrafter"/>
</dbReference>
<evidence type="ECO:0000256" key="3">
    <source>
        <dbReference type="ARBA" id="ARBA00022692"/>
    </source>
</evidence>
<dbReference type="GeneID" id="29001100"/>
<dbReference type="GO" id="GO:0016020">
    <property type="term" value="C:membrane"/>
    <property type="evidence" value="ECO:0007669"/>
    <property type="project" value="UniProtKB-SubCell"/>
</dbReference>
<feature type="non-terminal residue" evidence="12">
    <location>
        <position position="142"/>
    </location>
</feature>
<keyword evidence="3 10" id="KW-0812">Transmembrane</keyword>